<name>A0A0C9WPD6_9AGAR</name>
<evidence type="ECO:0000313" key="1">
    <source>
        <dbReference type="EMBL" id="KIJ99829.1"/>
    </source>
</evidence>
<gene>
    <name evidence="1" type="ORF">K443DRAFT_679666</name>
</gene>
<dbReference type="AlphaFoldDB" id="A0A0C9WPD6"/>
<accession>A0A0C9WPD6</accession>
<reference evidence="1 2" key="1">
    <citation type="submission" date="2014-04" db="EMBL/GenBank/DDBJ databases">
        <authorList>
            <consortium name="DOE Joint Genome Institute"/>
            <person name="Kuo A."/>
            <person name="Kohler A."/>
            <person name="Nagy L.G."/>
            <person name="Floudas D."/>
            <person name="Copeland A."/>
            <person name="Barry K.W."/>
            <person name="Cichocki N."/>
            <person name="Veneault-Fourrey C."/>
            <person name="LaButti K."/>
            <person name="Lindquist E.A."/>
            <person name="Lipzen A."/>
            <person name="Lundell T."/>
            <person name="Morin E."/>
            <person name="Murat C."/>
            <person name="Sun H."/>
            <person name="Tunlid A."/>
            <person name="Henrissat B."/>
            <person name="Grigoriev I.V."/>
            <person name="Hibbett D.S."/>
            <person name="Martin F."/>
            <person name="Nordberg H.P."/>
            <person name="Cantor M.N."/>
            <person name="Hua S.X."/>
        </authorList>
    </citation>
    <scope>NUCLEOTIDE SEQUENCE [LARGE SCALE GENOMIC DNA]</scope>
    <source>
        <strain evidence="1 2">LaAM-08-1</strain>
    </source>
</reference>
<reference evidence="2" key="2">
    <citation type="submission" date="2015-01" db="EMBL/GenBank/DDBJ databases">
        <title>Evolutionary Origins and Diversification of the Mycorrhizal Mutualists.</title>
        <authorList>
            <consortium name="DOE Joint Genome Institute"/>
            <consortium name="Mycorrhizal Genomics Consortium"/>
            <person name="Kohler A."/>
            <person name="Kuo A."/>
            <person name="Nagy L.G."/>
            <person name="Floudas D."/>
            <person name="Copeland A."/>
            <person name="Barry K.W."/>
            <person name="Cichocki N."/>
            <person name="Veneault-Fourrey C."/>
            <person name="LaButti K."/>
            <person name="Lindquist E.A."/>
            <person name="Lipzen A."/>
            <person name="Lundell T."/>
            <person name="Morin E."/>
            <person name="Murat C."/>
            <person name="Riley R."/>
            <person name="Ohm R."/>
            <person name="Sun H."/>
            <person name="Tunlid A."/>
            <person name="Henrissat B."/>
            <person name="Grigoriev I.V."/>
            <person name="Hibbett D.S."/>
            <person name="Martin F."/>
        </authorList>
    </citation>
    <scope>NUCLEOTIDE SEQUENCE [LARGE SCALE GENOMIC DNA]</scope>
    <source>
        <strain evidence="2">LaAM-08-1</strain>
    </source>
</reference>
<keyword evidence="2" id="KW-1185">Reference proteome</keyword>
<organism evidence="1 2">
    <name type="scientific">Laccaria amethystina LaAM-08-1</name>
    <dbReference type="NCBI Taxonomy" id="1095629"/>
    <lineage>
        <taxon>Eukaryota</taxon>
        <taxon>Fungi</taxon>
        <taxon>Dikarya</taxon>
        <taxon>Basidiomycota</taxon>
        <taxon>Agaricomycotina</taxon>
        <taxon>Agaricomycetes</taxon>
        <taxon>Agaricomycetidae</taxon>
        <taxon>Agaricales</taxon>
        <taxon>Agaricineae</taxon>
        <taxon>Hydnangiaceae</taxon>
        <taxon>Laccaria</taxon>
    </lineage>
</organism>
<dbReference type="Proteomes" id="UP000054477">
    <property type="component" value="Unassembled WGS sequence"/>
</dbReference>
<dbReference type="EMBL" id="KN838638">
    <property type="protein sequence ID" value="KIJ99829.1"/>
    <property type="molecule type" value="Genomic_DNA"/>
</dbReference>
<protein>
    <submittedName>
        <fullName evidence="1">Uncharacterized protein</fullName>
    </submittedName>
</protein>
<proteinExistence type="predicted"/>
<sequence>MQSRESLDFFVDSFNSQSQGLEHYKSRRLGTCGLVTRLRANRGAAILNVAM</sequence>
<dbReference type="HOGENOM" id="CLU_3106705_0_0_1"/>
<evidence type="ECO:0000313" key="2">
    <source>
        <dbReference type="Proteomes" id="UP000054477"/>
    </source>
</evidence>